<gene>
    <name evidence="3" type="primary">fliN_2</name>
    <name evidence="3" type="ORF">KS4_15790</name>
</gene>
<dbReference type="GO" id="GO:0050918">
    <property type="term" value="P:positive chemotaxis"/>
    <property type="evidence" value="ECO:0007669"/>
    <property type="project" value="TreeGrafter"/>
</dbReference>
<keyword evidence="3" id="KW-0282">Flagellum</keyword>
<dbReference type="InterPro" id="IPR036429">
    <property type="entry name" value="SpoA-like_sf"/>
</dbReference>
<dbReference type="PANTHER" id="PTHR30034:SF6">
    <property type="entry name" value="YOP PROTEINS TRANSLOCATION PROTEIN Q"/>
    <property type="match status" value="1"/>
</dbReference>
<dbReference type="InterPro" id="IPR001172">
    <property type="entry name" value="FliN_T3SS_HrcQb"/>
</dbReference>
<evidence type="ECO:0000313" key="4">
    <source>
        <dbReference type="Proteomes" id="UP000317369"/>
    </source>
</evidence>
<protein>
    <submittedName>
        <fullName evidence="3">Flagellar motor switch protein FliN</fullName>
    </submittedName>
</protein>
<evidence type="ECO:0000313" key="3">
    <source>
        <dbReference type="EMBL" id="QDU33529.1"/>
    </source>
</evidence>
<sequence length="97" mass="10598">MQTADKHPSMATDVKTILKLKVPVIVQIGKRRMTMEEILDLAPGAILELDKGSEQWLELMANNKPIGKGSAVKVGENFGIRIEEIGSPRERAEAMAG</sequence>
<dbReference type="GO" id="GO:0071978">
    <property type="term" value="P:bacterial-type flagellum-dependent swarming motility"/>
    <property type="evidence" value="ECO:0007669"/>
    <property type="project" value="TreeGrafter"/>
</dbReference>
<dbReference type="Proteomes" id="UP000317369">
    <property type="component" value="Chromosome"/>
</dbReference>
<comment type="similarity">
    <text evidence="1">Belongs to the FliN/MopA/SpaO family.</text>
</comment>
<proteinExistence type="inferred from homology"/>
<dbReference type="InterPro" id="IPR001543">
    <property type="entry name" value="FliN-like_C"/>
</dbReference>
<dbReference type="AlphaFoldDB" id="A0A517YTH9"/>
<dbReference type="GO" id="GO:0009425">
    <property type="term" value="C:bacterial-type flagellum basal body"/>
    <property type="evidence" value="ECO:0007669"/>
    <property type="project" value="InterPro"/>
</dbReference>
<evidence type="ECO:0000259" key="2">
    <source>
        <dbReference type="Pfam" id="PF01052"/>
    </source>
</evidence>
<dbReference type="PRINTS" id="PR00956">
    <property type="entry name" value="FLGMOTORFLIN"/>
</dbReference>
<name>A0A517YTH9_9BACT</name>
<reference evidence="3 4" key="1">
    <citation type="submission" date="2019-02" db="EMBL/GenBank/DDBJ databases">
        <title>Deep-cultivation of Planctomycetes and their phenomic and genomic characterization uncovers novel biology.</title>
        <authorList>
            <person name="Wiegand S."/>
            <person name="Jogler M."/>
            <person name="Boedeker C."/>
            <person name="Pinto D."/>
            <person name="Vollmers J."/>
            <person name="Rivas-Marin E."/>
            <person name="Kohn T."/>
            <person name="Peeters S.H."/>
            <person name="Heuer A."/>
            <person name="Rast P."/>
            <person name="Oberbeckmann S."/>
            <person name="Bunk B."/>
            <person name="Jeske O."/>
            <person name="Meyerdierks A."/>
            <person name="Storesund J.E."/>
            <person name="Kallscheuer N."/>
            <person name="Luecker S."/>
            <person name="Lage O.M."/>
            <person name="Pohl T."/>
            <person name="Merkel B.J."/>
            <person name="Hornburger P."/>
            <person name="Mueller R.-W."/>
            <person name="Bruemmer F."/>
            <person name="Labrenz M."/>
            <person name="Spormann A.M."/>
            <person name="Op den Camp H."/>
            <person name="Overmann J."/>
            <person name="Amann R."/>
            <person name="Jetten M.S.M."/>
            <person name="Mascher T."/>
            <person name="Medema M.H."/>
            <person name="Devos D.P."/>
            <person name="Kaster A.-K."/>
            <person name="Ovreas L."/>
            <person name="Rohde M."/>
            <person name="Galperin M.Y."/>
            <person name="Jogler C."/>
        </authorList>
    </citation>
    <scope>NUCLEOTIDE SEQUENCE [LARGE SCALE GENOMIC DNA]</scope>
    <source>
        <strain evidence="3 4">KS4</strain>
    </source>
</reference>
<dbReference type="Pfam" id="PF01052">
    <property type="entry name" value="FliMN_C"/>
    <property type="match status" value="1"/>
</dbReference>
<organism evidence="3 4">
    <name type="scientific">Poriferisphaera corsica</name>
    <dbReference type="NCBI Taxonomy" id="2528020"/>
    <lineage>
        <taxon>Bacteria</taxon>
        <taxon>Pseudomonadati</taxon>
        <taxon>Planctomycetota</taxon>
        <taxon>Phycisphaerae</taxon>
        <taxon>Phycisphaerales</taxon>
        <taxon>Phycisphaeraceae</taxon>
        <taxon>Poriferisphaera</taxon>
    </lineage>
</organism>
<accession>A0A517YTH9</accession>
<evidence type="ECO:0000256" key="1">
    <source>
        <dbReference type="ARBA" id="ARBA00009226"/>
    </source>
</evidence>
<dbReference type="KEGG" id="pcor:KS4_15790"/>
<dbReference type="EMBL" id="CP036425">
    <property type="protein sequence ID" value="QDU33529.1"/>
    <property type="molecule type" value="Genomic_DNA"/>
</dbReference>
<dbReference type="SUPFAM" id="SSF101801">
    <property type="entry name" value="Surface presentation of antigens (SPOA)"/>
    <property type="match status" value="1"/>
</dbReference>
<dbReference type="Gene3D" id="2.30.330.10">
    <property type="entry name" value="SpoA-like"/>
    <property type="match status" value="1"/>
</dbReference>
<keyword evidence="3" id="KW-0966">Cell projection</keyword>
<dbReference type="PANTHER" id="PTHR30034">
    <property type="entry name" value="FLAGELLAR MOTOR SWITCH PROTEIN FLIM"/>
    <property type="match status" value="1"/>
</dbReference>
<keyword evidence="3" id="KW-0969">Cilium</keyword>
<feature type="domain" description="Flagellar motor switch protein FliN-like C-terminal" evidence="2">
    <location>
        <begin position="17"/>
        <end position="85"/>
    </location>
</feature>
<keyword evidence="4" id="KW-1185">Reference proteome</keyword>
<dbReference type="GO" id="GO:0003774">
    <property type="term" value="F:cytoskeletal motor activity"/>
    <property type="evidence" value="ECO:0007669"/>
    <property type="project" value="InterPro"/>
</dbReference>